<sequence length="180" mass="19114">MTVVPTRPVPEASIAEGCRTFMGGFPTGVVVVTSVDGQGEPWGLTCSSLLSVTLDPPTLLVSVKVGSRTLAAIEERGAFAVNLLHARGRGAAEVFAAGQPDRFRRVRWQPRGDEGLPWLVDDACGFAACALADVRVVGDHALVVGRVTDVQYTADTPLLYGLRQYSMWQPSTPEGALCTS</sequence>
<evidence type="ECO:0000256" key="1">
    <source>
        <dbReference type="ARBA" id="ARBA00023002"/>
    </source>
</evidence>
<reference evidence="3 4" key="1">
    <citation type="submission" date="2021-01" db="EMBL/GenBank/DDBJ databases">
        <title>Whole genome shotgun sequence of Verrucosispora qiuiae NBRC 106684.</title>
        <authorList>
            <person name="Komaki H."/>
            <person name="Tamura T."/>
        </authorList>
    </citation>
    <scope>NUCLEOTIDE SEQUENCE [LARGE SCALE GENOMIC DNA]</scope>
    <source>
        <strain evidence="3 4">NBRC 106684</strain>
    </source>
</reference>
<keyword evidence="4" id="KW-1185">Reference proteome</keyword>
<dbReference type="PANTHER" id="PTHR30466:SF1">
    <property type="entry name" value="FMN REDUCTASE (NADH) RUTF"/>
    <property type="match status" value="1"/>
</dbReference>
<dbReference type="InterPro" id="IPR012349">
    <property type="entry name" value="Split_barrel_FMN-bd"/>
</dbReference>
<name>A0ABQ4JB28_9ACTN</name>
<dbReference type="Gene3D" id="2.30.110.10">
    <property type="entry name" value="Electron Transport, Fmn-binding Protein, Chain A"/>
    <property type="match status" value="1"/>
</dbReference>
<keyword evidence="1" id="KW-0560">Oxidoreductase</keyword>
<dbReference type="Pfam" id="PF01613">
    <property type="entry name" value="Flavin_Reduct"/>
    <property type="match status" value="1"/>
</dbReference>
<organism evidence="3 4">
    <name type="scientific">Micromonospora qiuiae</name>
    <dbReference type="NCBI Taxonomy" id="502268"/>
    <lineage>
        <taxon>Bacteria</taxon>
        <taxon>Bacillati</taxon>
        <taxon>Actinomycetota</taxon>
        <taxon>Actinomycetes</taxon>
        <taxon>Micromonosporales</taxon>
        <taxon>Micromonosporaceae</taxon>
        <taxon>Micromonospora</taxon>
    </lineage>
</organism>
<feature type="domain" description="Flavin reductase like" evidence="2">
    <location>
        <begin position="22"/>
        <end position="167"/>
    </location>
</feature>
<evidence type="ECO:0000313" key="3">
    <source>
        <dbReference type="EMBL" id="GIJ27288.1"/>
    </source>
</evidence>
<evidence type="ECO:0000313" key="4">
    <source>
        <dbReference type="Proteomes" id="UP000653076"/>
    </source>
</evidence>
<gene>
    <name evidence="3" type="primary">mmyF</name>
    <name evidence="3" type="ORF">Vqi01_24500</name>
</gene>
<dbReference type="InterPro" id="IPR050268">
    <property type="entry name" value="NADH-dep_flavin_reductase"/>
</dbReference>
<dbReference type="PANTHER" id="PTHR30466">
    <property type="entry name" value="FLAVIN REDUCTASE"/>
    <property type="match status" value="1"/>
</dbReference>
<keyword evidence="3" id="KW-0503">Monooxygenase</keyword>
<proteinExistence type="predicted"/>
<dbReference type="GO" id="GO:0004497">
    <property type="term" value="F:monooxygenase activity"/>
    <property type="evidence" value="ECO:0007669"/>
    <property type="project" value="UniProtKB-KW"/>
</dbReference>
<dbReference type="RefSeq" id="WP_204034866.1">
    <property type="nucleotide sequence ID" value="NZ_BOPC01000031.1"/>
</dbReference>
<evidence type="ECO:0000259" key="2">
    <source>
        <dbReference type="SMART" id="SM00903"/>
    </source>
</evidence>
<dbReference type="SUPFAM" id="SSF50475">
    <property type="entry name" value="FMN-binding split barrel"/>
    <property type="match status" value="1"/>
</dbReference>
<comment type="caution">
    <text evidence="3">The sequence shown here is derived from an EMBL/GenBank/DDBJ whole genome shotgun (WGS) entry which is preliminary data.</text>
</comment>
<accession>A0ABQ4JB28</accession>
<dbReference type="Proteomes" id="UP000653076">
    <property type="component" value="Unassembled WGS sequence"/>
</dbReference>
<dbReference type="EMBL" id="BOPC01000031">
    <property type="protein sequence ID" value="GIJ27288.1"/>
    <property type="molecule type" value="Genomic_DNA"/>
</dbReference>
<dbReference type="SMART" id="SM00903">
    <property type="entry name" value="Flavin_Reduct"/>
    <property type="match status" value="1"/>
</dbReference>
<dbReference type="InterPro" id="IPR002563">
    <property type="entry name" value="Flavin_Rdtase-like_dom"/>
</dbReference>
<protein>
    <submittedName>
        <fullName evidence="3">Monooxygenase</fullName>
    </submittedName>
</protein>